<evidence type="ECO:0000256" key="1">
    <source>
        <dbReference type="SAM" id="SignalP"/>
    </source>
</evidence>
<keyword evidence="1" id="KW-0732">Signal</keyword>
<name>A0A8D8LDG0_9HEMI</name>
<sequence length="99" mass="10821">MGGGVSLSLFFSRSFLTMVSVTNRTSGRNIMLPLVRGVSPLMSSTLLTVNLPSGCFLNTRSRPPSVFNTCPSVIRSCRTFPRMKWLVRTFSVNSGTENG</sequence>
<dbReference type="EMBL" id="HBUF01006442">
    <property type="protein sequence ID" value="CAG6607089.1"/>
    <property type="molecule type" value="Transcribed_RNA"/>
</dbReference>
<feature type="chain" id="PRO_5036428321" description="Secreted protein" evidence="1">
    <location>
        <begin position="28"/>
        <end position="99"/>
    </location>
</feature>
<evidence type="ECO:0000313" key="2">
    <source>
        <dbReference type="EMBL" id="CAG6607091.1"/>
    </source>
</evidence>
<reference evidence="2" key="1">
    <citation type="submission" date="2021-05" db="EMBL/GenBank/DDBJ databases">
        <authorList>
            <person name="Alioto T."/>
            <person name="Alioto T."/>
            <person name="Gomez Garrido J."/>
        </authorList>
    </citation>
    <scope>NUCLEOTIDE SEQUENCE</scope>
</reference>
<dbReference type="AlphaFoldDB" id="A0A8D8LDG0"/>
<dbReference type="EMBL" id="HBUF01006444">
    <property type="protein sequence ID" value="CAG6607091.1"/>
    <property type="molecule type" value="Transcribed_RNA"/>
</dbReference>
<accession>A0A8D8LDG0</accession>
<evidence type="ECO:0008006" key="3">
    <source>
        <dbReference type="Google" id="ProtNLM"/>
    </source>
</evidence>
<dbReference type="EMBL" id="HBUF01006443">
    <property type="protein sequence ID" value="CAG6607090.1"/>
    <property type="molecule type" value="Transcribed_RNA"/>
</dbReference>
<proteinExistence type="predicted"/>
<dbReference type="EMBL" id="HBUF01006440">
    <property type="protein sequence ID" value="CAG6607087.1"/>
    <property type="molecule type" value="Transcribed_RNA"/>
</dbReference>
<feature type="signal peptide" evidence="1">
    <location>
        <begin position="1"/>
        <end position="27"/>
    </location>
</feature>
<protein>
    <recommendedName>
        <fullName evidence="3">Secreted protein</fullName>
    </recommendedName>
</protein>
<organism evidence="2">
    <name type="scientific">Cacopsylla melanoneura</name>
    <dbReference type="NCBI Taxonomy" id="428564"/>
    <lineage>
        <taxon>Eukaryota</taxon>
        <taxon>Metazoa</taxon>
        <taxon>Ecdysozoa</taxon>
        <taxon>Arthropoda</taxon>
        <taxon>Hexapoda</taxon>
        <taxon>Insecta</taxon>
        <taxon>Pterygota</taxon>
        <taxon>Neoptera</taxon>
        <taxon>Paraneoptera</taxon>
        <taxon>Hemiptera</taxon>
        <taxon>Sternorrhyncha</taxon>
        <taxon>Psylloidea</taxon>
        <taxon>Psyllidae</taxon>
        <taxon>Psyllinae</taxon>
        <taxon>Cacopsylla</taxon>
    </lineage>
</organism>